<dbReference type="Gene3D" id="1.20.1250.20">
    <property type="entry name" value="MFS general substrate transporter like domains"/>
    <property type="match status" value="1"/>
</dbReference>
<reference evidence="8 9" key="1">
    <citation type="submission" date="2019-03" db="EMBL/GenBank/DDBJ databases">
        <title>Genomic Encyclopedia of Type Strains, Phase IV (KMG-IV): sequencing the most valuable type-strain genomes for metagenomic binning, comparative biology and taxonomic classification.</title>
        <authorList>
            <person name="Goeker M."/>
        </authorList>
    </citation>
    <scope>NUCLEOTIDE SEQUENCE [LARGE SCALE GENOMIC DNA]</scope>
    <source>
        <strain evidence="8 9">DSM 18577</strain>
    </source>
</reference>
<feature type="transmembrane region" description="Helical" evidence="6">
    <location>
        <begin position="209"/>
        <end position="229"/>
    </location>
</feature>
<organism evidence="8 9">
    <name type="scientific">Celerinatantimonas diazotrophica</name>
    <dbReference type="NCBI Taxonomy" id="412034"/>
    <lineage>
        <taxon>Bacteria</taxon>
        <taxon>Pseudomonadati</taxon>
        <taxon>Pseudomonadota</taxon>
        <taxon>Gammaproteobacteria</taxon>
        <taxon>Celerinatantimonadaceae</taxon>
        <taxon>Celerinatantimonas</taxon>
    </lineage>
</organism>
<dbReference type="PANTHER" id="PTHR43124:SF4">
    <property type="entry name" value="SUGAR EFFLUX TRANSPORTER"/>
    <property type="match status" value="1"/>
</dbReference>
<dbReference type="InterPro" id="IPR020846">
    <property type="entry name" value="MFS_dom"/>
</dbReference>
<dbReference type="SUPFAM" id="SSF103473">
    <property type="entry name" value="MFS general substrate transporter"/>
    <property type="match status" value="1"/>
</dbReference>
<gene>
    <name evidence="8" type="ORF">EV690_1331</name>
</gene>
<evidence type="ECO:0000313" key="9">
    <source>
        <dbReference type="Proteomes" id="UP000295565"/>
    </source>
</evidence>
<dbReference type="InterPro" id="IPR011701">
    <property type="entry name" value="MFS"/>
</dbReference>
<name>A0A4R1K1V0_9GAMM</name>
<evidence type="ECO:0000256" key="3">
    <source>
        <dbReference type="ARBA" id="ARBA00022692"/>
    </source>
</evidence>
<keyword evidence="5 6" id="KW-0472">Membrane</keyword>
<feature type="transmembrane region" description="Helical" evidence="6">
    <location>
        <begin position="296"/>
        <end position="315"/>
    </location>
</feature>
<evidence type="ECO:0000313" key="8">
    <source>
        <dbReference type="EMBL" id="TCK57643.1"/>
    </source>
</evidence>
<dbReference type="GO" id="GO:0005886">
    <property type="term" value="C:plasma membrane"/>
    <property type="evidence" value="ECO:0007669"/>
    <property type="project" value="UniProtKB-SubCell"/>
</dbReference>
<keyword evidence="4 6" id="KW-1133">Transmembrane helix</keyword>
<evidence type="ECO:0000256" key="1">
    <source>
        <dbReference type="ARBA" id="ARBA00004651"/>
    </source>
</evidence>
<feature type="transmembrane region" description="Helical" evidence="6">
    <location>
        <begin position="241"/>
        <end position="263"/>
    </location>
</feature>
<feature type="transmembrane region" description="Helical" evidence="6">
    <location>
        <begin position="102"/>
        <end position="123"/>
    </location>
</feature>
<dbReference type="CDD" id="cd17324">
    <property type="entry name" value="MFS_NepI_like"/>
    <property type="match status" value="1"/>
</dbReference>
<dbReference type="AlphaFoldDB" id="A0A4R1K1V0"/>
<feature type="transmembrane region" description="Helical" evidence="6">
    <location>
        <begin position="336"/>
        <end position="358"/>
    </location>
</feature>
<dbReference type="NCBIfam" id="NF002921">
    <property type="entry name" value="PRK03545.1"/>
    <property type="match status" value="1"/>
</dbReference>
<evidence type="ECO:0000256" key="5">
    <source>
        <dbReference type="ARBA" id="ARBA00023136"/>
    </source>
</evidence>
<feature type="domain" description="Major facilitator superfamily (MFS) profile" evidence="7">
    <location>
        <begin position="11"/>
        <end position="391"/>
    </location>
</feature>
<keyword evidence="2" id="KW-1003">Cell membrane</keyword>
<keyword evidence="9" id="KW-1185">Reference proteome</keyword>
<sequence length="395" mass="42824">MRFTYQSAWLPVISLAIAAFTFSTSEFMPVGLLSDISQSYHTPVADAGLLMTIYAWTVSLTSLPCMLLTRKIDRRVMVLRAFILFIAGQLLCSIAWNFAVLVIARMAVAVAHAIFWAITASIAMRIAPVNGQTKALSLLVMGTSLAAILGLPCGRILGELFNWRIAFLAIGLLALGCFILLWFQLPALASQNSGSLHSLPTLFKKPNLLLMYWLMLVLTAGHFCAYGYIEPFITTVAHGGNHLITAVLFIFGFAGIIASSLFSKFNRYPFMLLAGSMLAQAMATGLLFVFSASADMLLILSLIWSMAITWSALALQLNVLKIAHEAVDVATSLYSTIYNTGVGIGTLVGGQVVLTRGIGHIGDVAALMAFVALGCYYLSQAHLFFHSARTRHKLP</sequence>
<comment type="caution">
    <text evidence="8">The sequence shown here is derived from an EMBL/GenBank/DDBJ whole genome shotgun (WGS) entry which is preliminary data.</text>
</comment>
<proteinExistence type="predicted"/>
<evidence type="ECO:0000256" key="2">
    <source>
        <dbReference type="ARBA" id="ARBA00022475"/>
    </source>
</evidence>
<dbReference type="Pfam" id="PF07690">
    <property type="entry name" value="MFS_1"/>
    <property type="match status" value="1"/>
</dbReference>
<evidence type="ECO:0000256" key="6">
    <source>
        <dbReference type="SAM" id="Phobius"/>
    </source>
</evidence>
<dbReference type="PROSITE" id="PS50850">
    <property type="entry name" value="MFS"/>
    <property type="match status" value="1"/>
</dbReference>
<keyword evidence="3 6" id="KW-0812">Transmembrane</keyword>
<evidence type="ECO:0000259" key="7">
    <source>
        <dbReference type="PROSITE" id="PS50850"/>
    </source>
</evidence>
<dbReference type="EMBL" id="SMGD01000012">
    <property type="protein sequence ID" value="TCK57643.1"/>
    <property type="molecule type" value="Genomic_DNA"/>
</dbReference>
<dbReference type="InterPro" id="IPR036259">
    <property type="entry name" value="MFS_trans_sf"/>
</dbReference>
<feature type="transmembrane region" description="Helical" evidence="6">
    <location>
        <begin position="270"/>
        <end position="290"/>
    </location>
</feature>
<feature type="transmembrane region" description="Helical" evidence="6">
    <location>
        <begin position="364"/>
        <end position="385"/>
    </location>
</feature>
<protein>
    <submittedName>
        <fullName evidence="8">DHA1 family L-arabinose/isopropyl-beta-D-thiogalactopyranoside export protein-like MFS transporter</fullName>
    </submittedName>
</protein>
<dbReference type="InterPro" id="IPR050189">
    <property type="entry name" value="MFS_Efflux_Transporters"/>
</dbReference>
<dbReference type="GO" id="GO:0022857">
    <property type="term" value="F:transmembrane transporter activity"/>
    <property type="evidence" value="ECO:0007669"/>
    <property type="project" value="InterPro"/>
</dbReference>
<dbReference type="RefSeq" id="WP_165872685.1">
    <property type="nucleotide sequence ID" value="NZ_OU594967.1"/>
</dbReference>
<feature type="transmembrane region" description="Helical" evidence="6">
    <location>
        <begin position="47"/>
        <end position="69"/>
    </location>
</feature>
<dbReference type="Proteomes" id="UP000295565">
    <property type="component" value="Unassembled WGS sequence"/>
</dbReference>
<evidence type="ECO:0000256" key="4">
    <source>
        <dbReference type="ARBA" id="ARBA00022989"/>
    </source>
</evidence>
<feature type="transmembrane region" description="Helical" evidence="6">
    <location>
        <begin position="76"/>
        <end position="96"/>
    </location>
</feature>
<feature type="transmembrane region" description="Helical" evidence="6">
    <location>
        <begin position="135"/>
        <end position="157"/>
    </location>
</feature>
<feature type="transmembrane region" description="Helical" evidence="6">
    <location>
        <begin position="163"/>
        <end position="188"/>
    </location>
</feature>
<dbReference type="PANTHER" id="PTHR43124">
    <property type="entry name" value="PURINE EFFLUX PUMP PBUE"/>
    <property type="match status" value="1"/>
</dbReference>
<comment type="subcellular location">
    <subcellularLocation>
        <location evidence="1">Cell membrane</location>
        <topology evidence="1">Multi-pass membrane protein</topology>
    </subcellularLocation>
</comment>
<accession>A0A4R1K1V0</accession>